<feature type="non-terminal residue" evidence="3">
    <location>
        <position position="1"/>
    </location>
</feature>
<dbReference type="EMBL" id="MU253909">
    <property type="protein sequence ID" value="KAG9244401.1"/>
    <property type="molecule type" value="Genomic_DNA"/>
</dbReference>
<dbReference type="Proteomes" id="UP000887226">
    <property type="component" value="Unassembled WGS sequence"/>
</dbReference>
<evidence type="ECO:0000313" key="4">
    <source>
        <dbReference type="Proteomes" id="UP000887226"/>
    </source>
</evidence>
<name>A0A9P7Z315_9HELO</name>
<evidence type="ECO:0000256" key="2">
    <source>
        <dbReference type="ARBA" id="ARBA00035112"/>
    </source>
</evidence>
<evidence type="ECO:0008006" key="5">
    <source>
        <dbReference type="Google" id="ProtNLM"/>
    </source>
</evidence>
<evidence type="ECO:0000256" key="1">
    <source>
        <dbReference type="ARBA" id="ARBA00004685"/>
    </source>
</evidence>
<comment type="pathway">
    <text evidence="1">Mycotoxin biosynthesis.</text>
</comment>
<dbReference type="OrthoDB" id="3687641at2759"/>
<protein>
    <recommendedName>
        <fullName evidence="5">Tat pathway signal sequence</fullName>
    </recommendedName>
</protein>
<proteinExistence type="inferred from homology"/>
<comment type="similarity">
    <text evidence="2">Belongs to the ustYa family.</text>
</comment>
<comment type="caution">
    <text evidence="3">The sequence shown here is derived from an EMBL/GenBank/DDBJ whole genome shotgun (WGS) entry which is preliminary data.</text>
</comment>
<dbReference type="Pfam" id="PF11807">
    <property type="entry name" value="UstYa"/>
    <property type="match status" value="1"/>
</dbReference>
<dbReference type="GO" id="GO:0043386">
    <property type="term" value="P:mycotoxin biosynthetic process"/>
    <property type="evidence" value="ECO:0007669"/>
    <property type="project" value="InterPro"/>
</dbReference>
<gene>
    <name evidence="3" type="ORF">BJ878DRAFT_421482</name>
</gene>
<dbReference type="InterPro" id="IPR021765">
    <property type="entry name" value="UstYa-like"/>
</dbReference>
<dbReference type="PANTHER" id="PTHR33365">
    <property type="entry name" value="YALI0B05434P"/>
    <property type="match status" value="1"/>
</dbReference>
<evidence type="ECO:0000313" key="3">
    <source>
        <dbReference type="EMBL" id="KAG9244401.1"/>
    </source>
</evidence>
<keyword evidence="4" id="KW-1185">Reference proteome</keyword>
<reference evidence="3" key="1">
    <citation type="journal article" date="2021" name="IMA Fungus">
        <title>Genomic characterization of three marine fungi, including Emericellopsis atlantica sp. nov. with signatures of a generalist lifestyle and marine biomass degradation.</title>
        <authorList>
            <person name="Hagestad O.C."/>
            <person name="Hou L."/>
            <person name="Andersen J.H."/>
            <person name="Hansen E.H."/>
            <person name="Altermark B."/>
            <person name="Li C."/>
            <person name="Kuhnert E."/>
            <person name="Cox R.J."/>
            <person name="Crous P.W."/>
            <person name="Spatafora J.W."/>
            <person name="Lail K."/>
            <person name="Amirebrahimi M."/>
            <person name="Lipzen A."/>
            <person name="Pangilinan J."/>
            <person name="Andreopoulos W."/>
            <person name="Hayes R.D."/>
            <person name="Ng V."/>
            <person name="Grigoriev I.V."/>
            <person name="Jackson S.A."/>
            <person name="Sutton T.D.S."/>
            <person name="Dobson A.D.W."/>
            <person name="Rama T."/>
        </authorList>
    </citation>
    <scope>NUCLEOTIDE SEQUENCE</scope>
    <source>
        <strain evidence="3">TRa3180A</strain>
    </source>
</reference>
<dbReference type="AlphaFoldDB" id="A0A9P7Z315"/>
<sequence>IRFNGTLDHPSIYRGPPSPEIDEAWQTIEDGEVMKISEEELIKSGFSTDSVKVPEELGGGYMASVEINHQLHCLNFLRKALHRDYYQFKTLEFTDHPQMVETHLNHCIEMLRQSLMCHSDVGVMPHRWVKNYPNPYPDFNVLHKCRSFDEVLQWTVDQQIPIMPPGYQLKPQEGEKIWDSPP</sequence>
<accession>A0A9P7Z315</accession>
<dbReference type="PANTHER" id="PTHR33365:SF4">
    <property type="entry name" value="CYCLOCHLOROTINE BIOSYNTHESIS PROTEIN O"/>
    <property type="match status" value="1"/>
</dbReference>
<organism evidence="3 4">
    <name type="scientific">Calycina marina</name>
    <dbReference type="NCBI Taxonomy" id="1763456"/>
    <lineage>
        <taxon>Eukaryota</taxon>
        <taxon>Fungi</taxon>
        <taxon>Dikarya</taxon>
        <taxon>Ascomycota</taxon>
        <taxon>Pezizomycotina</taxon>
        <taxon>Leotiomycetes</taxon>
        <taxon>Helotiales</taxon>
        <taxon>Pezizellaceae</taxon>
        <taxon>Calycina</taxon>
    </lineage>
</organism>